<organism evidence="1 2">
    <name type="scientific">Allacma fusca</name>
    <dbReference type="NCBI Taxonomy" id="39272"/>
    <lineage>
        <taxon>Eukaryota</taxon>
        <taxon>Metazoa</taxon>
        <taxon>Ecdysozoa</taxon>
        <taxon>Arthropoda</taxon>
        <taxon>Hexapoda</taxon>
        <taxon>Collembola</taxon>
        <taxon>Symphypleona</taxon>
        <taxon>Sminthuridae</taxon>
        <taxon>Allacma</taxon>
    </lineage>
</organism>
<evidence type="ECO:0000313" key="1">
    <source>
        <dbReference type="EMBL" id="CAG7828358.1"/>
    </source>
</evidence>
<protein>
    <submittedName>
        <fullName evidence="1">Uncharacterized protein</fullName>
    </submittedName>
</protein>
<dbReference type="AlphaFoldDB" id="A0A8J2PNY5"/>
<evidence type="ECO:0000313" key="2">
    <source>
        <dbReference type="Proteomes" id="UP000708208"/>
    </source>
</evidence>
<gene>
    <name evidence="1" type="ORF">AFUS01_LOCUS38290</name>
</gene>
<dbReference type="EMBL" id="CAJVCH010547204">
    <property type="protein sequence ID" value="CAG7828358.1"/>
    <property type="molecule type" value="Genomic_DNA"/>
</dbReference>
<name>A0A8J2PNY5_9HEXA</name>
<keyword evidence="2" id="KW-1185">Reference proteome</keyword>
<feature type="non-terminal residue" evidence="1">
    <location>
        <position position="1"/>
    </location>
</feature>
<reference evidence="1" key="1">
    <citation type="submission" date="2021-06" db="EMBL/GenBank/DDBJ databases">
        <authorList>
            <person name="Hodson N. C."/>
            <person name="Mongue J. A."/>
            <person name="Jaron S. K."/>
        </authorList>
    </citation>
    <scope>NUCLEOTIDE SEQUENCE</scope>
</reference>
<sequence>MQRSFPGNSCLTLRIQTAGKGTLIL</sequence>
<dbReference type="Proteomes" id="UP000708208">
    <property type="component" value="Unassembled WGS sequence"/>
</dbReference>
<accession>A0A8J2PNY5</accession>
<proteinExistence type="predicted"/>
<comment type="caution">
    <text evidence="1">The sequence shown here is derived from an EMBL/GenBank/DDBJ whole genome shotgun (WGS) entry which is preliminary data.</text>
</comment>